<dbReference type="EMBL" id="CP073100">
    <property type="protein sequence ID" value="QUE50129.1"/>
    <property type="molecule type" value="Genomic_DNA"/>
</dbReference>
<sequence length="237" mass="25077">MTYRNLTLACVAVASLVLSSCAQWTESQKAKLSTVAVTQVQVAKDAYQSPLGAQDVQVHYYGQVGNGSFGQGAAVGAILALGSEIAEAIQQKMFESKYADAIAKAPQNLPTDLGKRAQTAFATNLAQQPFFRGKIQSSSPNYVSLSIEHYRYVRSGKADGEVLVRPVITGNLKVTAAGEKLLDTQVVGDAGSHTYPLTHFASNPKATSQAFDEAVQNLTISAIRALDAKTGVKPGGR</sequence>
<feature type="chain" id="PRO_5037838949" description="Lipoprotein" evidence="1">
    <location>
        <begin position="25"/>
        <end position="237"/>
    </location>
</feature>
<evidence type="ECO:0000313" key="3">
    <source>
        <dbReference type="Proteomes" id="UP000676169"/>
    </source>
</evidence>
<dbReference type="KEGG" id="lamb:KBB96_14785"/>
<reference evidence="2" key="1">
    <citation type="submission" date="2021-04" db="EMBL/GenBank/DDBJ databases">
        <title>Luteolibacter sp. 32A isolated from the skin of an Anderson's salamander (Ambystoma andersonii).</title>
        <authorList>
            <person name="Spergser J."/>
            <person name="Busse H.-J."/>
        </authorList>
    </citation>
    <scope>NUCLEOTIDE SEQUENCE</scope>
    <source>
        <strain evidence="2">32A</strain>
    </source>
</reference>
<gene>
    <name evidence="2" type="ORF">KBB96_14785</name>
</gene>
<organism evidence="2 3">
    <name type="scientific">Luteolibacter ambystomatis</name>
    <dbReference type="NCBI Taxonomy" id="2824561"/>
    <lineage>
        <taxon>Bacteria</taxon>
        <taxon>Pseudomonadati</taxon>
        <taxon>Verrucomicrobiota</taxon>
        <taxon>Verrucomicrobiia</taxon>
        <taxon>Verrucomicrobiales</taxon>
        <taxon>Verrucomicrobiaceae</taxon>
        <taxon>Luteolibacter</taxon>
    </lineage>
</organism>
<proteinExistence type="predicted"/>
<evidence type="ECO:0000313" key="2">
    <source>
        <dbReference type="EMBL" id="QUE50129.1"/>
    </source>
</evidence>
<dbReference type="Proteomes" id="UP000676169">
    <property type="component" value="Chromosome"/>
</dbReference>
<protein>
    <recommendedName>
        <fullName evidence="4">Lipoprotein</fullName>
    </recommendedName>
</protein>
<dbReference type="PROSITE" id="PS51257">
    <property type="entry name" value="PROKAR_LIPOPROTEIN"/>
    <property type="match status" value="1"/>
</dbReference>
<accession>A0A975IYH0</accession>
<name>A0A975IYH0_9BACT</name>
<evidence type="ECO:0000256" key="1">
    <source>
        <dbReference type="SAM" id="SignalP"/>
    </source>
</evidence>
<keyword evidence="3" id="KW-1185">Reference proteome</keyword>
<feature type="signal peptide" evidence="1">
    <location>
        <begin position="1"/>
        <end position="24"/>
    </location>
</feature>
<keyword evidence="1" id="KW-0732">Signal</keyword>
<dbReference type="RefSeq" id="WP_211630218.1">
    <property type="nucleotide sequence ID" value="NZ_CP073100.1"/>
</dbReference>
<dbReference type="AlphaFoldDB" id="A0A975IYH0"/>
<evidence type="ECO:0008006" key="4">
    <source>
        <dbReference type="Google" id="ProtNLM"/>
    </source>
</evidence>